<name>N6X3K9_9ACTO</name>
<dbReference type="Gene3D" id="3.90.1200.10">
    <property type="match status" value="2"/>
</dbReference>
<protein>
    <submittedName>
        <fullName evidence="3">Aminoglycoside phosphotransferase</fullName>
        <ecNumber evidence="3">2.7.1.95</ecNumber>
    </submittedName>
</protein>
<dbReference type="PATRIC" id="fig|888050.3.peg.786"/>
<dbReference type="PANTHER" id="PTHR12149">
    <property type="entry name" value="FRUCTOSAMINE 3 KINASE-RELATED PROTEIN"/>
    <property type="match status" value="1"/>
</dbReference>
<gene>
    <name evidence="3" type="ORF">HMPREF9004_0830</name>
</gene>
<dbReference type="PANTHER" id="PTHR12149:SF8">
    <property type="entry name" value="PROTEIN-RIBULOSAMINE 3-KINASE"/>
    <property type="match status" value="1"/>
</dbReference>
<dbReference type="Pfam" id="PF03881">
    <property type="entry name" value="Fructosamin_kin"/>
    <property type="match status" value="1"/>
</dbReference>
<reference evidence="3 4" key="1">
    <citation type="submission" date="2013-03" db="EMBL/GenBank/DDBJ databases">
        <title>Reference genome for the Human Microbiome Project.</title>
        <authorList>
            <person name="Aqrawi P."/>
            <person name="Ayvaz T."/>
            <person name="Bess C."/>
            <person name="Blankenburg K."/>
            <person name="Coyle M."/>
            <person name="Deng J."/>
            <person name="Forbes L."/>
            <person name="Fowler G."/>
            <person name="Francisco L."/>
            <person name="Fu Q."/>
            <person name="Gibbs R."/>
            <person name="Gross S."/>
            <person name="Gubbala S."/>
            <person name="Hale W."/>
            <person name="Hemphill L."/>
            <person name="Highlander S."/>
            <person name="Hirani K."/>
            <person name="Jackson L."/>
            <person name="Jakkamsetti A."/>
            <person name="Javaid M."/>
            <person name="Jayaseelan J.C."/>
            <person name="Jiang H."/>
            <person name="Joshi V."/>
            <person name="Korchina V."/>
            <person name="Kovar C."/>
            <person name="Lara F."/>
            <person name="Lee S."/>
            <person name="Liu Y."/>
            <person name="Mata R."/>
            <person name="Mathew T."/>
            <person name="Munidasa M."/>
            <person name="Muzny D."/>
            <person name="Nazareth L."/>
            <person name="Ngo R."/>
            <person name="Nguyen L."/>
            <person name="Nguyen N."/>
            <person name="Okwuonu G."/>
            <person name="Ongeri F."/>
            <person name="Palculict T."/>
            <person name="Patil S."/>
            <person name="Petrosino J."/>
            <person name="Pham C."/>
            <person name="Pham P."/>
            <person name="Pu L.-L."/>
            <person name="Qin X."/>
            <person name="Qu J."/>
            <person name="Reid J."/>
            <person name="Ross M."/>
            <person name="Ruth R."/>
            <person name="Saada N."/>
            <person name="San Lucas F."/>
            <person name="Santibanez J."/>
            <person name="Shang Y."/>
            <person name="Simmons D."/>
            <person name="Song X.-Z."/>
            <person name="Tang L.-Y."/>
            <person name="Thornton R."/>
            <person name="Warren J."/>
            <person name="Weissenberger G."/>
            <person name="Wilczek-Boney K."/>
            <person name="Worley K."/>
            <person name="Youmans B."/>
            <person name="Zhang J."/>
            <person name="Zhang L."/>
            <person name="Zhao Z."/>
            <person name="Zhou C."/>
            <person name="Zhu D."/>
            <person name="Zhu Y."/>
        </authorList>
    </citation>
    <scope>NUCLEOTIDE SEQUENCE [LARGE SCALE GENOMIC DNA]</scope>
    <source>
        <strain evidence="3 4">F0333</strain>
    </source>
</reference>
<organism evidence="3 4">
    <name type="scientific">Schaalia cardiffensis F0333</name>
    <dbReference type="NCBI Taxonomy" id="888050"/>
    <lineage>
        <taxon>Bacteria</taxon>
        <taxon>Bacillati</taxon>
        <taxon>Actinomycetota</taxon>
        <taxon>Actinomycetes</taxon>
        <taxon>Actinomycetales</taxon>
        <taxon>Actinomycetaceae</taxon>
        <taxon>Schaalia</taxon>
    </lineage>
</organism>
<evidence type="ECO:0000256" key="1">
    <source>
        <dbReference type="PIRNR" id="PIRNR006221"/>
    </source>
</evidence>
<dbReference type="eggNOG" id="COG3001">
    <property type="taxonomic scope" value="Bacteria"/>
</dbReference>
<dbReference type="InterPro" id="IPR011009">
    <property type="entry name" value="Kinase-like_dom_sf"/>
</dbReference>
<dbReference type="Proteomes" id="UP000013015">
    <property type="component" value="Unassembled WGS sequence"/>
</dbReference>
<comment type="caution">
    <text evidence="3">The sequence shown here is derived from an EMBL/GenBank/DDBJ whole genome shotgun (WGS) entry which is preliminary data.</text>
</comment>
<dbReference type="AlphaFoldDB" id="N6X3K9"/>
<evidence type="ECO:0000313" key="3">
    <source>
        <dbReference type="EMBL" id="ENO18261.1"/>
    </source>
</evidence>
<dbReference type="GO" id="GO:0008910">
    <property type="term" value="F:kanamycin kinase activity"/>
    <property type="evidence" value="ECO:0007669"/>
    <property type="project" value="UniProtKB-EC"/>
</dbReference>
<dbReference type="RefSeq" id="WP_005962566.1">
    <property type="nucleotide sequence ID" value="NZ_CP040505.1"/>
</dbReference>
<dbReference type="EMBL" id="AQHZ01000015">
    <property type="protein sequence ID" value="ENO18261.1"/>
    <property type="molecule type" value="Genomic_DNA"/>
</dbReference>
<evidence type="ECO:0000313" key="4">
    <source>
        <dbReference type="Proteomes" id="UP000013015"/>
    </source>
</evidence>
<dbReference type="STRING" id="888050.HMPREF9004_0830"/>
<proteinExistence type="inferred from homology"/>
<keyword evidence="4" id="KW-1185">Reference proteome</keyword>
<feature type="compositionally biased region" description="Basic and acidic residues" evidence="2">
    <location>
        <begin position="145"/>
        <end position="207"/>
    </location>
</feature>
<keyword evidence="1 3" id="KW-0808">Transferase</keyword>
<comment type="similarity">
    <text evidence="1">Belongs to the fructosamine kinase family.</text>
</comment>
<evidence type="ECO:0000256" key="2">
    <source>
        <dbReference type="SAM" id="MobiDB-lite"/>
    </source>
</evidence>
<accession>N6X3K9</accession>
<dbReference type="InterPro" id="IPR016477">
    <property type="entry name" value="Fructo-/Ketosamine-3-kinase"/>
</dbReference>
<feature type="region of interest" description="Disordered" evidence="2">
    <location>
        <begin position="145"/>
        <end position="212"/>
    </location>
</feature>
<dbReference type="PIRSF" id="PIRSF006221">
    <property type="entry name" value="Ketosamine-3-kinase"/>
    <property type="match status" value="1"/>
</dbReference>
<sequence length="324" mass="35037">MQIFTKKDPRPSRISHEVTGLMWLADTSPTAAQVVPVLDSGSTWLTEPRLHRVSPTASAAEEFGRALAHTHAAGAPHFGAPPPGHLGDGWMGEARLPLLHEGAPASWGEFYAQYRILPYIDSPGFTPDQRTALGMLCDRLASGEFDHGQPKLLHEGALTKDGTGEKEVAPTRDKTGEKQDPLVGEKKGTLAGEKQHTLPEDKSRDAEPTLPTPAPYRAQHACGHMAARTHGDLWNGNVIWTPSGAVLIDPAAQGGHAEEDLAALAVFGFPMLERVLAAYDEASALADGWRDRVGLHQLHILTIHVHLFGAAYAPEVMNILRRFV</sequence>
<dbReference type="EC" id="2.7.1.95" evidence="3"/>
<keyword evidence="1" id="KW-0418">Kinase</keyword>
<dbReference type="SUPFAM" id="SSF56112">
    <property type="entry name" value="Protein kinase-like (PK-like)"/>
    <property type="match status" value="2"/>
</dbReference>
<dbReference type="HOGENOM" id="CLU_036517_0_2_11"/>